<organism evidence="7 8">
    <name type="scientific">Peptoniphilus equinus</name>
    <dbReference type="NCBI Taxonomy" id="3016343"/>
    <lineage>
        <taxon>Bacteria</taxon>
        <taxon>Bacillati</taxon>
        <taxon>Bacillota</taxon>
        <taxon>Tissierellia</taxon>
        <taxon>Tissierellales</taxon>
        <taxon>Peptoniphilaceae</taxon>
        <taxon>Peptoniphilus</taxon>
    </lineage>
</organism>
<feature type="transmembrane region" description="Helical" evidence="6">
    <location>
        <begin position="90"/>
        <end position="110"/>
    </location>
</feature>
<evidence type="ECO:0000313" key="8">
    <source>
        <dbReference type="Proteomes" id="UP001210339"/>
    </source>
</evidence>
<dbReference type="RefSeq" id="WP_271190768.1">
    <property type="nucleotide sequence ID" value="NZ_CP115667.1"/>
</dbReference>
<keyword evidence="3" id="KW-0133">Cell shape</keyword>
<evidence type="ECO:0000256" key="1">
    <source>
        <dbReference type="ARBA" id="ARBA00004141"/>
    </source>
</evidence>
<evidence type="ECO:0000256" key="4">
    <source>
        <dbReference type="ARBA" id="ARBA00022989"/>
    </source>
</evidence>
<evidence type="ECO:0000313" key="7">
    <source>
        <dbReference type="EMBL" id="WBW49236.1"/>
    </source>
</evidence>
<dbReference type="Pfam" id="PF01098">
    <property type="entry name" value="FTSW_RODA_SPOVE"/>
    <property type="match status" value="1"/>
</dbReference>
<keyword evidence="8" id="KW-1185">Reference proteome</keyword>
<protein>
    <submittedName>
        <fullName evidence="7">FtsW/RodA/SpoVE family cell cycle protein</fullName>
    </submittedName>
</protein>
<dbReference type="Proteomes" id="UP001210339">
    <property type="component" value="Chromosome"/>
</dbReference>
<feature type="transmembrane region" description="Helical" evidence="6">
    <location>
        <begin position="347"/>
        <end position="372"/>
    </location>
</feature>
<feature type="transmembrane region" description="Helical" evidence="6">
    <location>
        <begin position="233"/>
        <end position="251"/>
    </location>
</feature>
<feature type="transmembrane region" description="Helical" evidence="6">
    <location>
        <begin position="122"/>
        <end position="139"/>
    </location>
</feature>
<sequence length="422" mass="47684">MLTRVFKSRKPRNLLLLFEILALFLLFLLNNQHIDRYIVILFFGLISVIYISNFILGKISSGDNYIFLIVSMLLTIGIVTIYRLNPDTGLRQLVWALVGILVFYITYFAMRGIRKIENWAPFYFVVALLLCLVTLLFGVERGGARNWIQITNDILFQPTEFTKLAVVFLMASYYAKYQYMISRPIAYKALLPLGAAYLLIGFLFIQKDLGTAAIFFCIFSGIQFIYEEDRKIILLNIGLMLLGALAGYFLFNHIRVRLDIWLNPWDPDKIYNSSAQIVQSLFAIAEGGFFGTGIGLGNPKLVPVGISDFIFPVICEEMGIFAGIGIIMLYLLLAYRAMKIAMAQPVLFYRILAIGMAILFAVQCFLNIGGVIKLIPMTGLTLPFVSYGGSSMLSSFIALGVLQVTSEDLSYKYEGYDEFKRK</sequence>
<comment type="subcellular location">
    <subcellularLocation>
        <location evidence="1">Membrane</location>
        <topology evidence="1">Multi-pass membrane protein</topology>
    </subcellularLocation>
</comment>
<feature type="transmembrane region" description="Helical" evidence="6">
    <location>
        <begin position="154"/>
        <end position="173"/>
    </location>
</feature>
<feature type="transmembrane region" description="Helical" evidence="6">
    <location>
        <begin position="384"/>
        <end position="402"/>
    </location>
</feature>
<accession>A0ABY7QR22</accession>
<dbReference type="PANTHER" id="PTHR30474:SF3">
    <property type="entry name" value="PEPTIDOGLYCAN GLYCOSYLTRANSFERASE RODA"/>
    <property type="match status" value="1"/>
</dbReference>
<feature type="transmembrane region" description="Helical" evidence="6">
    <location>
        <begin position="309"/>
        <end position="335"/>
    </location>
</feature>
<proteinExistence type="predicted"/>
<evidence type="ECO:0000256" key="6">
    <source>
        <dbReference type="SAM" id="Phobius"/>
    </source>
</evidence>
<keyword evidence="5 6" id="KW-0472">Membrane</keyword>
<evidence type="ECO:0000256" key="2">
    <source>
        <dbReference type="ARBA" id="ARBA00022692"/>
    </source>
</evidence>
<feature type="transmembrane region" description="Helical" evidence="6">
    <location>
        <begin position="12"/>
        <end position="30"/>
    </location>
</feature>
<evidence type="ECO:0000256" key="3">
    <source>
        <dbReference type="ARBA" id="ARBA00022960"/>
    </source>
</evidence>
<gene>
    <name evidence="7" type="ORF">O6R05_04290</name>
</gene>
<feature type="transmembrane region" description="Helical" evidence="6">
    <location>
        <begin position="209"/>
        <end position="226"/>
    </location>
</feature>
<feature type="transmembrane region" description="Helical" evidence="6">
    <location>
        <begin position="185"/>
        <end position="203"/>
    </location>
</feature>
<name>A0ABY7QR22_9FIRM</name>
<feature type="transmembrane region" description="Helical" evidence="6">
    <location>
        <begin position="65"/>
        <end position="84"/>
    </location>
</feature>
<keyword evidence="4 6" id="KW-1133">Transmembrane helix</keyword>
<dbReference type="EMBL" id="CP115667">
    <property type="protein sequence ID" value="WBW49236.1"/>
    <property type="molecule type" value="Genomic_DNA"/>
</dbReference>
<feature type="transmembrane region" description="Helical" evidence="6">
    <location>
        <begin position="36"/>
        <end position="56"/>
    </location>
</feature>
<dbReference type="InterPro" id="IPR001182">
    <property type="entry name" value="FtsW/RodA"/>
</dbReference>
<dbReference type="PANTHER" id="PTHR30474">
    <property type="entry name" value="CELL CYCLE PROTEIN"/>
    <property type="match status" value="1"/>
</dbReference>
<keyword evidence="2 6" id="KW-0812">Transmembrane</keyword>
<reference evidence="7 8" key="1">
    <citation type="submission" date="2023-01" db="EMBL/GenBank/DDBJ databases">
        <authorList>
            <person name="Lee S.H."/>
            <person name="Jung H.S."/>
            <person name="Yun J.U."/>
        </authorList>
    </citation>
    <scope>NUCLEOTIDE SEQUENCE [LARGE SCALE GENOMIC DNA]</scope>
    <source>
        <strain evidence="7 8">CBA3646</strain>
    </source>
</reference>
<evidence type="ECO:0000256" key="5">
    <source>
        <dbReference type="ARBA" id="ARBA00023136"/>
    </source>
</evidence>